<dbReference type="Proteomes" id="UP000269721">
    <property type="component" value="Unassembled WGS sequence"/>
</dbReference>
<evidence type="ECO:0000256" key="6">
    <source>
        <dbReference type="SAM" id="MobiDB-lite"/>
    </source>
</evidence>
<feature type="region of interest" description="Disordered" evidence="6">
    <location>
        <begin position="228"/>
        <end position="295"/>
    </location>
</feature>
<proteinExistence type="inferred from homology"/>
<dbReference type="PANTHER" id="PTHR44019">
    <property type="entry name" value="WD REPEAT-CONTAINING PROTEIN 55"/>
    <property type="match status" value="1"/>
</dbReference>
<dbReference type="InterPro" id="IPR001680">
    <property type="entry name" value="WD40_rpt"/>
</dbReference>
<sequence>LYTVSKDMSLAVVDTETGKVILKKPKAHSEPLNALLTINEQMVATGDEGGCVKVWDTRHRKVVMKYHENVDFIADMCFVAGKRTLLAASGDGCLSIFDIRKKKPVAVSANQDDELLSIEIVRNSTRAVVGTQSGTLLFFTWGDWGDCTDRFPGHPSSIDSLAGLDDTTVLTASSDGIIRAISVFPHRLVGVLGDHEDLPVECIRISGDRNWVGSCSHDQTVRFWDLSGLDEAGDGSDEEENEKPEAAKDSDDDSDDSDNSVEAKEKKRKKRKKAKRGIGGQAKSASGKSFFSGLD</sequence>
<keyword evidence="8" id="KW-1185">Reference proteome</keyword>
<organism evidence="7 8">
    <name type="scientific">Blyttiomyces helicus</name>
    <dbReference type="NCBI Taxonomy" id="388810"/>
    <lineage>
        <taxon>Eukaryota</taxon>
        <taxon>Fungi</taxon>
        <taxon>Fungi incertae sedis</taxon>
        <taxon>Chytridiomycota</taxon>
        <taxon>Chytridiomycota incertae sedis</taxon>
        <taxon>Chytridiomycetes</taxon>
        <taxon>Chytridiomycetes incertae sedis</taxon>
        <taxon>Blyttiomyces</taxon>
    </lineage>
</organism>
<evidence type="ECO:0000313" key="7">
    <source>
        <dbReference type="EMBL" id="RKO93774.1"/>
    </source>
</evidence>
<gene>
    <name evidence="7" type="ORF">BDK51DRAFT_18218</name>
</gene>
<keyword evidence="2" id="KW-0853">WD repeat</keyword>
<dbReference type="PROSITE" id="PS00678">
    <property type="entry name" value="WD_REPEATS_1"/>
    <property type="match status" value="1"/>
</dbReference>
<name>A0A4P9WLL6_9FUNG</name>
<dbReference type="InterPro" id="IPR050505">
    <property type="entry name" value="WDR55/POC1"/>
</dbReference>
<feature type="compositionally biased region" description="Acidic residues" evidence="6">
    <location>
        <begin position="231"/>
        <end position="242"/>
    </location>
</feature>
<keyword evidence="3" id="KW-0677">Repeat</keyword>
<dbReference type="AlphaFoldDB" id="A0A4P9WLL6"/>
<dbReference type="SUPFAM" id="SSF50978">
    <property type="entry name" value="WD40 repeat-like"/>
    <property type="match status" value="1"/>
</dbReference>
<evidence type="ECO:0000256" key="3">
    <source>
        <dbReference type="ARBA" id="ARBA00022737"/>
    </source>
</evidence>
<evidence type="ECO:0000256" key="2">
    <source>
        <dbReference type="ARBA" id="ARBA00022574"/>
    </source>
</evidence>
<comment type="similarity">
    <text evidence="1">Belongs to the WD repeat WDR55 family.</text>
</comment>
<evidence type="ECO:0000256" key="4">
    <source>
        <dbReference type="ARBA" id="ARBA00039238"/>
    </source>
</evidence>
<dbReference type="InterPro" id="IPR036322">
    <property type="entry name" value="WD40_repeat_dom_sf"/>
</dbReference>
<evidence type="ECO:0000313" key="8">
    <source>
        <dbReference type="Proteomes" id="UP000269721"/>
    </source>
</evidence>
<reference evidence="8" key="1">
    <citation type="journal article" date="2018" name="Nat. Microbiol.">
        <title>Leveraging single-cell genomics to expand the fungal tree of life.</title>
        <authorList>
            <person name="Ahrendt S.R."/>
            <person name="Quandt C.A."/>
            <person name="Ciobanu D."/>
            <person name="Clum A."/>
            <person name="Salamov A."/>
            <person name="Andreopoulos B."/>
            <person name="Cheng J.F."/>
            <person name="Woyke T."/>
            <person name="Pelin A."/>
            <person name="Henrissat B."/>
            <person name="Reynolds N.K."/>
            <person name="Benny G.L."/>
            <person name="Smith M.E."/>
            <person name="James T.Y."/>
            <person name="Grigoriev I.V."/>
        </authorList>
    </citation>
    <scope>NUCLEOTIDE SEQUENCE [LARGE SCALE GENOMIC DNA]</scope>
</reference>
<accession>A0A4P9WLL6</accession>
<feature type="non-terminal residue" evidence="7">
    <location>
        <position position="1"/>
    </location>
</feature>
<evidence type="ECO:0000256" key="5">
    <source>
        <dbReference type="ARBA" id="ARBA00039514"/>
    </source>
</evidence>
<feature type="compositionally biased region" description="Basic residues" evidence="6">
    <location>
        <begin position="266"/>
        <end position="276"/>
    </location>
</feature>
<dbReference type="OrthoDB" id="2288928at2759"/>
<feature type="compositionally biased region" description="Acidic residues" evidence="6">
    <location>
        <begin position="250"/>
        <end position="259"/>
    </location>
</feature>
<dbReference type="SMART" id="SM00320">
    <property type="entry name" value="WD40"/>
    <property type="match status" value="5"/>
</dbReference>
<evidence type="ECO:0000256" key="1">
    <source>
        <dbReference type="ARBA" id="ARBA00007625"/>
    </source>
</evidence>
<dbReference type="InterPro" id="IPR015943">
    <property type="entry name" value="WD40/YVTN_repeat-like_dom_sf"/>
</dbReference>
<dbReference type="Pfam" id="PF24796">
    <property type="entry name" value="WDR55"/>
    <property type="match status" value="1"/>
</dbReference>
<dbReference type="InterPro" id="IPR019775">
    <property type="entry name" value="WD40_repeat_CS"/>
</dbReference>
<dbReference type="PANTHER" id="PTHR44019:SF20">
    <property type="entry name" value="WD REPEAT-CONTAINING PROTEIN 55"/>
    <property type="match status" value="1"/>
</dbReference>
<dbReference type="Gene3D" id="2.130.10.10">
    <property type="entry name" value="YVTN repeat-like/Quinoprotein amine dehydrogenase"/>
    <property type="match status" value="2"/>
</dbReference>
<dbReference type="EMBL" id="KZ994119">
    <property type="protein sequence ID" value="RKO93774.1"/>
    <property type="molecule type" value="Genomic_DNA"/>
</dbReference>
<protein>
    <recommendedName>
        <fullName evidence="4">WD repeat-containing protein JIP5</fullName>
    </recommendedName>
    <alternativeName>
        <fullName evidence="5">WD repeat-containing protein jip5</fullName>
    </alternativeName>
</protein>